<keyword evidence="7" id="KW-0520">NAD</keyword>
<dbReference type="InterPro" id="IPR036922">
    <property type="entry name" value="Rieske_2Fe-2S_sf"/>
</dbReference>
<dbReference type="CDD" id="cd08882">
    <property type="entry name" value="RHO_alpha_C_MupW-like"/>
    <property type="match status" value="1"/>
</dbReference>
<protein>
    <submittedName>
        <fullName evidence="9">(2Fe-2S)-binding protein</fullName>
    </submittedName>
</protein>
<dbReference type="PANTHER" id="PTHR43756:SF5">
    <property type="entry name" value="CHOLINE MONOOXYGENASE, CHLOROPLASTIC"/>
    <property type="match status" value="1"/>
</dbReference>
<evidence type="ECO:0000313" key="9">
    <source>
        <dbReference type="EMBL" id="GGN61674.1"/>
    </source>
</evidence>
<dbReference type="Pfam" id="PF00355">
    <property type="entry name" value="Rieske"/>
    <property type="match status" value="1"/>
</dbReference>
<dbReference type="Proteomes" id="UP000605099">
    <property type="component" value="Unassembled WGS sequence"/>
</dbReference>
<evidence type="ECO:0000256" key="7">
    <source>
        <dbReference type="ARBA" id="ARBA00023027"/>
    </source>
</evidence>
<keyword evidence="3" id="KW-0479">Metal-binding</keyword>
<dbReference type="RefSeq" id="WP_188823481.1">
    <property type="nucleotide sequence ID" value="NZ_BMLK01000039.1"/>
</dbReference>
<evidence type="ECO:0000256" key="4">
    <source>
        <dbReference type="ARBA" id="ARBA00023002"/>
    </source>
</evidence>
<evidence type="ECO:0000313" key="10">
    <source>
        <dbReference type="Proteomes" id="UP000605099"/>
    </source>
</evidence>
<dbReference type="PANTHER" id="PTHR43756">
    <property type="entry name" value="CHOLINE MONOOXYGENASE, CHLOROPLASTIC"/>
    <property type="match status" value="1"/>
</dbReference>
<evidence type="ECO:0000256" key="6">
    <source>
        <dbReference type="ARBA" id="ARBA00023014"/>
    </source>
</evidence>
<dbReference type="InterPro" id="IPR017941">
    <property type="entry name" value="Rieske_2Fe-2S"/>
</dbReference>
<name>A0ABQ2K1Y0_9SPHN</name>
<dbReference type="Gene3D" id="2.102.10.10">
    <property type="entry name" value="Rieske [2Fe-2S] iron-sulphur domain"/>
    <property type="match status" value="1"/>
</dbReference>
<evidence type="ECO:0000256" key="1">
    <source>
        <dbReference type="ARBA" id="ARBA00001962"/>
    </source>
</evidence>
<dbReference type="SUPFAM" id="SSF55961">
    <property type="entry name" value="Bet v1-like"/>
    <property type="match status" value="1"/>
</dbReference>
<evidence type="ECO:0000256" key="2">
    <source>
        <dbReference type="ARBA" id="ARBA00022714"/>
    </source>
</evidence>
<keyword evidence="2" id="KW-0001">2Fe-2S</keyword>
<dbReference type="Pfam" id="PF00848">
    <property type="entry name" value="Ring_hydroxyl_A"/>
    <property type="match status" value="1"/>
</dbReference>
<accession>A0ABQ2K1Y0</accession>
<gene>
    <name evidence="9" type="ORF">GCM10011349_44540</name>
</gene>
<evidence type="ECO:0000256" key="5">
    <source>
        <dbReference type="ARBA" id="ARBA00023004"/>
    </source>
</evidence>
<dbReference type="PROSITE" id="PS51296">
    <property type="entry name" value="RIESKE"/>
    <property type="match status" value="1"/>
</dbReference>
<evidence type="ECO:0000259" key="8">
    <source>
        <dbReference type="PROSITE" id="PS51296"/>
    </source>
</evidence>
<keyword evidence="4" id="KW-0560">Oxidoreductase</keyword>
<sequence length="470" mass="53096">MNEAPAPGSLVFEPAKALPPTGPLVDEVLANDSREVPGSLLEQSAVFIGDKDLDVARYISQEFHDLEMEHVWKRVWQMACRVEDIPEAGDHVLYDIGTEQLIVVRTSDGSIKAYPNSCLHRGTTLRTCGGNVNRFKCPFHGFIWSLEGDLIAKPAAWDFPHVDKQNFHLPEVRVDCWGGFVFICLDKDTPPLMEYVGRLPEFFQEWPFENRHKAVHVAKKIPCNWKAAMEAFLEGYHIPTTHPQSVGYSGEAQGQYDVWEDQDHVNRVIVWVGAADTRSGKTDENALADSIIKDMPVLGKPGDIKVPEGETARRVMAQRFRDVVTKSSGVDVDKASDAEMLDAIQYFLFPNLVPWSGVGAPIVYRFRPFQNDPNMCIMEIMYLYVCSPDRPRRKGAPIRWLSDDETFADVAELGGLGAVFDQDYENLERVQKGLHMTHKPGVTLANYQEIRIRHYHAIIDRYIAEGRARA</sequence>
<dbReference type="InterPro" id="IPR015881">
    <property type="entry name" value="ARHD_Rieske_2Fe_2S"/>
</dbReference>
<dbReference type="Gene3D" id="3.90.380.10">
    <property type="entry name" value="Naphthalene 1,2-dioxygenase Alpha Subunit, Chain A, domain 1"/>
    <property type="match status" value="1"/>
</dbReference>
<dbReference type="CDD" id="cd03469">
    <property type="entry name" value="Rieske_RO_Alpha_N"/>
    <property type="match status" value="1"/>
</dbReference>
<feature type="domain" description="Rieske" evidence="8">
    <location>
        <begin position="76"/>
        <end position="183"/>
    </location>
</feature>
<dbReference type="PROSITE" id="PS00570">
    <property type="entry name" value="RING_HYDROXYL_ALPHA"/>
    <property type="match status" value="1"/>
</dbReference>
<dbReference type="InterPro" id="IPR001663">
    <property type="entry name" value="Rng_hydr_dOase-A"/>
</dbReference>
<keyword evidence="5" id="KW-0408">Iron</keyword>
<dbReference type="SUPFAM" id="SSF50022">
    <property type="entry name" value="ISP domain"/>
    <property type="match status" value="1"/>
</dbReference>
<evidence type="ECO:0000256" key="3">
    <source>
        <dbReference type="ARBA" id="ARBA00022723"/>
    </source>
</evidence>
<reference evidence="10" key="1">
    <citation type="journal article" date="2019" name="Int. J. Syst. Evol. Microbiol.">
        <title>The Global Catalogue of Microorganisms (GCM) 10K type strain sequencing project: providing services to taxonomists for standard genome sequencing and annotation.</title>
        <authorList>
            <consortium name="The Broad Institute Genomics Platform"/>
            <consortium name="The Broad Institute Genome Sequencing Center for Infectious Disease"/>
            <person name="Wu L."/>
            <person name="Ma J."/>
        </authorList>
    </citation>
    <scope>NUCLEOTIDE SEQUENCE [LARGE SCALE GENOMIC DNA]</scope>
    <source>
        <strain evidence="10">CGMCC 1.6784</strain>
    </source>
</reference>
<organism evidence="9 10">
    <name type="scientific">Novosphingobium indicum</name>
    <dbReference type="NCBI Taxonomy" id="462949"/>
    <lineage>
        <taxon>Bacteria</taxon>
        <taxon>Pseudomonadati</taxon>
        <taxon>Pseudomonadota</taxon>
        <taxon>Alphaproteobacteria</taxon>
        <taxon>Sphingomonadales</taxon>
        <taxon>Sphingomonadaceae</taxon>
        <taxon>Novosphingobium</taxon>
    </lineage>
</organism>
<comment type="cofactor">
    <cofactor evidence="1">
        <name>Fe cation</name>
        <dbReference type="ChEBI" id="CHEBI:24875"/>
    </cofactor>
</comment>
<keyword evidence="10" id="KW-1185">Reference proteome</keyword>
<dbReference type="InterPro" id="IPR015879">
    <property type="entry name" value="Ring_hydroxy_dOase_asu_C_dom"/>
</dbReference>
<dbReference type="PRINTS" id="PR00090">
    <property type="entry name" value="RNGDIOXGNASE"/>
</dbReference>
<proteinExistence type="predicted"/>
<comment type="caution">
    <text evidence="9">The sequence shown here is derived from an EMBL/GenBank/DDBJ whole genome shotgun (WGS) entry which is preliminary data.</text>
</comment>
<dbReference type="EMBL" id="BMLK01000039">
    <property type="protein sequence ID" value="GGN61674.1"/>
    <property type="molecule type" value="Genomic_DNA"/>
</dbReference>
<keyword evidence="6" id="KW-0411">Iron-sulfur</keyword>